<evidence type="ECO:0000313" key="5">
    <source>
        <dbReference type="Proteomes" id="UP000198654"/>
    </source>
</evidence>
<dbReference type="InterPro" id="IPR007730">
    <property type="entry name" value="SPOR-like_dom"/>
</dbReference>
<gene>
    <name evidence="4" type="ORF">SAMN05661010_01617</name>
</gene>
<keyword evidence="2" id="KW-0812">Transmembrane</keyword>
<proteinExistence type="predicted"/>
<accession>A0A1G9JTR6</accession>
<keyword evidence="2" id="KW-0472">Membrane</keyword>
<protein>
    <submittedName>
        <fullName evidence="4">Sporulation related domain-containing protein</fullName>
    </submittedName>
</protein>
<name>A0A1G9JTR6_9GAMM</name>
<dbReference type="EMBL" id="FNGI01000003">
    <property type="protein sequence ID" value="SDL40772.1"/>
    <property type="molecule type" value="Genomic_DNA"/>
</dbReference>
<dbReference type="STRING" id="119000.SAMN05661010_01617"/>
<feature type="domain" description="SPOR" evidence="3">
    <location>
        <begin position="137"/>
        <end position="216"/>
    </location>
</feature>
<evidence type="ECO:0000256" key="1">
    <source>
        <dbReference type="SAM" id="MobiDB-lite"/>
    </source>
</evidence>
<dbReference type="InterPro" id="IPR052521">
    <property type="entry name" value="Cell_div_SPOR-domain"/>
</dbReference>
<dbReference type="OrthoDB" id="8558195at2"/>
<evidence type="ECO:0000256" key="2">
    <source>
        <dbReference type="SAM" id="Phobius"/>
    </source>
</evidence>
<dbReference type="RefSeq" id="WP_089727349.1">
    <property type="nucleotide sequence ID" value="NZ_FNGI01000003.1"/>
</dbReference>
<dbReference type="GO" id="GO:0032506">
    <property type="term" value="P:cytokinetic process"/>
    <property type="evidence" value="ECO:0007669"/>
    <property type="project" value="TreeGrafter"/>
</dbReference>
<keyword evidence="5" id="KW-1185">Reference proteome</keyword>
<organism evidence="4 5">
    <name type="scientific">Modicisalibacter muralis</name>
    <dbReference type="NCBI Taxonomy" id="119000"/>
    <lineage>
        <taxon>Bacteria</taxon>
        <taxon>Pseudomonadati</taxon>
        <taxon>Pseudomonadota</taxon>
        <taxon>Gammaproteobacteria</taxon>
        <taxon>Oceanospirillales</taxon>
        <taxon>Halomonadaceae</taxon>
        <taxon>Modicisalibacter</taxon>
    </lineage>
</organism>
<reference evidence="4 5" key="1">
    <citation type="submission" date="2016-10" db="EMBL/GenBank/DDBJ databases">
        <authorList>
            <person name="de Groot N.N."/>
        </authorList>
    </citation>
    <scope>NUCLEOTIDE SEQUENCE [LARGE SCALE GENOMIC DNA]</scope>
    <source>
        <strain evidence="4 5">DSM 14789</strain>
    </source>
</reference>
<dbReference type="SUPFAM" id="SSF110997">
    <property type="entry name" value="Sporulation related repeat"/>
    <property type="match status" value="1"/>
</dbReference>
<dbReference type="Pfam" id="PF05036">
    <property type="entry name" value="SPOR"/>
    <property type="match status" value="1"/>
</dbReference>
<feature type="region of interest" description="Disordered" evidence="1">
    <location>
        <begin position="1"/>
        <end position="31"/>
    </location>
</feature>
<feature type="compositionally biased region" description="Low complexity" evidence="1">
    <location>
        <begin position="63"/>
        <end position="91"/>
    </location>
</feature>
<dbReference type="GO" id="GO:0032153">
    <property type="term" value="C:cell division site"/>
    <property type="evidence" value="ECO:0007669"/>
    <property type="project" value="TreeGrafter"/>
</dbReference>
<dbReference type="InterPro" id="IPR036680">
    <property type="entry name" value="SPOR-like_sf"/>
</dbReference>
<dbReference type="PANTHER" id="PTHR38687">
    <property type="entry name" value="CELL DIVISION PROTEIN DEDD-RELATED"/>
    <property type="match status" value="1"/>
</dbReference>
<feature type="compositionally biased region" description="Basic residues" evidence="1">
    <location>
        <begin position="1"/>
        <end position="14"/>
    </location>
</feature>
<evidence type="ECO:0000313" key="4">
    <source>
        <dbReference type="EMBL" id="SDL40772.1"/>
    </source>
</evidence>
<dbReference type="Proteomes" id="UP000198654">
    <property type="component" value="Unassembled WGS sequence"/>
</dbReference>
<dbReference type="GO" id="GO:0030428">
    <property type="term" value="C:cell septum"/>
    <property type="evidence" value="ECO:0007669"/>
    <property type="project" value="TreeGrafter"/>
</dbReference>
<dbReference type="PROSITE" id="PS51724">
    <property type="entry name" value="SPOR"/>
    <property type="match status" value="1"/>
</dbReference>
<evidence type="ECO:0000259" key="3">
    <source>
        <dbReference type="PROSITE" id="PS51724"/>
    </source>
</evidence>
<feature type="transmembrane region" description="Helical" evidence="2">
    <location>
        <begin position="31"/>
        <end position="53"/>
    </location>
</feature>
<dbReference type="AlphaFoldDB" id="A0A1G9JTR6"/>
<feature type="region of interest" description="Disordered" evidence="1">
    <location>
        <begin position="63"/>
        <end position="95"/>
    </location>
</feature>
<keyword evidence="2" id="KW-1133">Transmembrane helix</keyword>
<dbReference type="Gene3D" id="3.30.70.1070">
    <property type="entry name" value="Sporulation related repeat"/>
    <property type="match status" value="1"/>
</dbReference>
<dbReference type="GO" id="GO:0042834">
    <property type="term" value="F:peptidoglycan binding"/>
    <property type="evidence" value="ECO:0007669"/>
    <property type="project" value="InterPro"/>
</dbReference>
<sequence length="218" mass="23406">MARRPAQKSTRRAAPKGATTRRAPRQQQGRLSIPGWLWGLAGLIAGFALSQYFQQTAPPVATVVPKPPSSATAPAAEETAAASGESQSEAPTKPRMPTFEFYTLLPESEVIAPKVEAYHSTPRPQADTESGEAADGTASAGSFMLQAASFQDANDAQRLAGRLEDLGLLAKITTVKANGNQTWHRVQVGPYQDTRELSRARDLMVTQGIEPLLIKLQN</sequence>
<dbReference type="PANTHER" id="PTHR38687:SF1">
    <property type="entry name" value="CELL DIVISION PROTEIN DEDD"/>
    <property type="match status" value="1"/>
</dbReference>